<feature type="domain" description="Arginine dihydrolase ArgZ/ArgE-like C-terminal first subdomain" evidence="2">
    <location>
        <begin position="48"/>
        <end position="121"/>
    </location>
</feature>
<name>A0ABV1G3M7_9FIRM</name>
<evidence type="ECO:0000259" key="2">
    <source>
        <dbReference type="Pfam" id="PF21571"/>
    </source>
</evidence>
<evidence type="ECO:0000313" key="3">
    <source>
        <dbReference type="EMBL" id="MEQ2510013.1"/>
    </source>
</evidence>
<dbReference type="RefSeq" id="WP_349134720.1">
    <property type="nucleotide sequence ID" value="NZ_JBBMFF010000106.1"/>
</dbReference>
<feature type="domain" description="Arginine dihydrolase ArgZ/ArgE-like C-terminal second subdomain" evidence="1">
    <location>
        <begin position="141"/>
        <end position="354"/>
    </location>
</feature>
<dbReference type="Pfam" id="PF21571">
    <property type="entry name" value="ArgZ-like_C_1st"/>
    <property type="match status" value="1"/>
</dbReference>
<protein>
    <recommendedName>
        <fullName evidence="5">TIGR00300 family protein</fullName>
    </recommendedName>
</protein>
<dbReference type="Gene3D" id="3.40.50.10690">
    <property type="entry name" value="putative lor/sdh protein like domains"/>
    <property type="match status" value="1"/>
</dbReference>
<sequence length="361" mass="40820">MFQLRPYFPPDFSEQRFHNAPDAVCVPAPFDGVAPEHYHAMSIFPEYFKVNGQWLLAEESRMDCVAVYENGRIIVREFRLLRKGDLVFTGRTEDATDGIYVHPNGFREEEKEKETFAFRQNRSRETAFSRDYDELYDLLRHERDHGKIVWVMGPAFAFDHDARAAMAKLIENGYVHAILAGNALATHDLEAAYLKTALGQDIYTQRSVPNGHYHHLDTINRVRYHGSIANFIQNENIHDGIIYSCEKCGVPYVLGGSIRDDGPLPPVYGDVYAAQNAMRDQIRSATTVISMATMLHTIATGNMTPSFRVLPDGTVRQVYFYCVDVSEFVVNKLADRGSLSARGIVTNVQDFVVNLQKGLGL</sequence>
<evidence type="ECO:0000259" key="1">
    <source>
        <dbReference type="Pfam" id="PF21570"/>
    </source>
</evidence>
<dbReference type="EMBL" id="JBBMFF010000106">
    <property type="protein sequence ID" value="MEQ2510013.1"/>
    <property type="molecule type" value="Genomic_DNA"/>
</dbReference>
<reference evidence="3 4" key="1">
    <citation type="submission" date="2024-03" db="EMBL/GenBank/DDBJ databases">
        <title>Human intestinal bacterial collection.</title>
        <authorList>
            <person name="Pauvert C."/>
            <person name="Hitch T.C.A."/>
            <person name="Clavel T."/>
        </authorList>
    </citation>
    <scope>NUCLEOTIDE SEQUENCE [LARGE SCALE GENOMIC DNA]</scope>
    <source>
        <strain evidence="3 4">CLA-AA-H192</strain>
    </source>
</reference>
<evidence type="ECO:0000313" key="4">
    <source>
        <dbReference type="Proteomes" id="UP001491552"/>
    </source>
</evidence>
<dbReference type="Proteomes" id="UP001491552">
    <property type="component" value="Unassembled WGS sequence"/>
</dbReference>
<accession>A0ABV1G3M7</accession>
<dbReference type="InterPro" id="IPR048964">
    <property type="entry name" value="ArgZ/ArgE-like_C_1st"/>
</dbReference>
<gene>
    <name evidence="3" type="ORF">WMO66_01900</name>
</gene>
<comment type="caution">
    <text evidence="3">The sequence shown here is derived from an EMBL/GenBank/DDBJ whole genome shotgun (WGS) entry which is preliminary data.</text>
</comment>
<proteinExistence type="predicted"/>
<keyword evidence="4" id="KW-1185">Reference proteome</keyword>
<dbReference type="Gene3D" id="2.40.420.10">
    <property type="entry name" value="conserved putative lor/sdh protein from methanococcus maripaludis s2 domain"/>
    <property type="match status" value="1"/>
</dbReference>
<evidence type="ECO:0008006" key="5">
    <source>
        <dbReference type="Google" id="ProtNLM"/>
    </source>
</evidence>
<dbReference type="Pfam" id="PF21570">
    <property type="entry name" value="ArgZ-like_C_2nd"/>
    <property type="match status" value="1"/>
</dbReference>
<dbReference type="InterPro" id="IPR048963">
    <property type="entry name" value="ArgZ/ArgE-like_C_2nd"/>
</dbReference>
<organism evidence="3 4">
    <name type="scientific">Faecousia intestinalis</name>
    <dbReference type="NCBI Taxonomy" id="3133167"/>
    <lineage>
        <taxon>Bacteria</taxon>
        <taxon>Bacillati</taxon>
        <taxon>Bacillota</taxon>
        <taxon>Clostridia</taxon>
        <taxon>Eubacteriales</taxon>
        <taxon>Oscillospiraceae</taxon>
        <taxon>Faecousia</taxon>
    </lineage>
</organism>